<evidence type="ECO:0000313" key="1">
    <source>
        <dbReference type="EMBL" id="EPD32741.1"/>
    </source>
</evidence>
<reference evidence="1 2" key="1">
    <citation type="submission" date="2013-04" db="EMBL/GenBank/DDBJ databases">
        <title>The Genome Sequence of Propionimicrobium lymphophilum ACS-093-V-SCH5.</title>
        <authorList>
            <consortium name="The Broad Institute Genomics Platform"/>
            <person name="Earl A."/>
            <person name="Ward D."/>
            <person name="Feldgarden M."/>
            <person name="Gevers D."/>
            <person name="Saerens B."/>
            <person name="Vaneechoutte M."/>
            <person name="Walker B."/>
            <person name="Young S."/>
            <person name="Zeng Q."/>
            <person name="Gargeya S."/>
            <person name="Fitzgerald M."/>
            <person name="Haas B."/>
            <person name="Abouelleil A."/>
            <person name="Allen A.W."/>
            <person name="Alvarado L."/>
            <person name="Arachchi H.M."/>
            <person name="Berlin A.M."/>
            <person name="Chapman S.B."/>
            <person name="Gainer-Dewar J."/>
            <person name="Goldberg J."/>
            <person name="Griggs A."/>
            <person name="Gujja S."/>
            <person name="Hansen M."/>
            <person name="Howarth C."/>
            <person name="Imamovic A."/>
            <person name="Ireland A."/>
            <person name="Larimer J."/>
            <person name="McCowan C."/>
            <person name="Murphy C."/>
            <person name="Pearson M."/>
            <person name="Poon T.W."/>
            <person name="Priest M."/>
            <person name="Roberts A."/>
            <person name="Saif S."/>
            <person name="Shea T."/>
            <person name="Sisk P."/>
            <person name="Sykes S."/>
            <person name="Wortman J."/>
            <person name="Nusbaum C."/>
            <person name="Birren B."/>
        </authorList>
    </citation>
    <scope>NUCLEOTIDE SEQUENCE [LARGE SCALE GENOMIC DNA]</scope>
    <source>
        <strain evidence="1 2">ACS-093-V-SCH5</strain>
    </source>
</reference>
<comment type="caution">
    <text evidence="1">The sequence shown here is derived from an EMBL/GenBank/DDBJ whole genome shotgun (WGS) entry which is preliminary data.</text>
</comment>
<name>S2W0V3_9ACTN</name>
<proteinExistence type="predicted"/>
<dbReference type="AlphaFoldDB" id="S2W0V3"/>
<protein>
    <submittedName>
        <fullName evidence="1">Uncharacterized protein</fullName>
    </submittedName>
</protein>
<sequence length="69" mass="7123">MMAQLSSALMAQKNGGIMVNAIETTVLLLNGLTALNSGISMEGGIEMMALLLNVLMATRNGGSTGNPRE</sequence>
<organism evidence="1 2">
    <name type="scientific">Propionimicrobium lymphophilum ACS-093-V-SCH5</name>
    <dbReference type="NCBI Taxonomy" id="883161"/>
    <lineage>
        <taxon>Bacteria</taxon>
        <taxon>Bacillati</taxon>
        <taxon>Actinomycetota</taxon>
        <taxon>Actinomycetes</taxon>
        <taxon>Propionibacteriales</taxon>
        <taxon>Propionibacteriaceae</taxon>
        <taxon>Propionimicrobium</taxon>
    </lineage>
</organism>
<keyword evidence="2" id="KW-1185">Reference proteome</keyword>
<dbReference type="Proteomes" id="UP000014417">
    <property type="component" value="Unassembled WGS sequence"/>
</dbReference>
<accession>S2W0V3</accession>
<evidence type="ECO:0000313" key="2">
    <source>
        <dbReference type="Proteomes" id="UP000014417"/>
    </source>
</evidence>
<dbReference type="STRING" id="883161.HMPREF9306_01263"/>
<gene>
    <name evidence="1" type="ORF">HMPREF9306_01263</name>
</gene>
<dbReference type="EMBL" id="AGZR01000007">
    <property type="protein sequence ID" value="EPD32741.1"/>
    <property type="molecule type" value="Genomic_DNA"/>
</dbReference>
<dbReference type="HOGENOM" id="CLU_2772582_0_0_11"/>